<evidence type="ECO:0000259" key="4">
    <source>
        <dbReference type="Pfam" id="PF00775"/>
    </source>
</evidence>
<comment type="similarity">
    <text evidence="1">Belongs to the intradiol ring-cleavage dioxygenase family.</text>
</comment>
<dbReference type="InterPro" id="IPR012786">
    <property type="entry name" value="Protocat_dOase_a"/>
</dbReference>
<dbReference type="EMBL" id="CP021744">
    <property type="protein sequence ID" value="ARZ67185.1"/>
    <property type="molecule type" value="Genomic_DNA"/>
</dbReference>
<dbReference type="PANTHER" id="PTHR33711">
    <property type="entry name" value="DIOXYGENASE, PUTATIVE (AFU_ORTHOLOGUE AFUA_2G02910)-RELATED"/>
    <property type="match status" value="1"/>
</dbReference>
<evidence type="ECO:0000256" key="2">
    <source>
        <dbReference type="ARBA" id="ARBA00022964"/>
    </source>
</evidence>
<feature type="domain" description="Intradiol ring-cleavage dioxygenases" evidence="4">
    <location>
        <begin position="34"/>
        <end position="105"/>
    </location>
</feature>
<dbReference type="RefSeq" id="WP_087925678.1">
    <property type="nucleotide sequence ID" value="NZ_CP021744.1"/>
</dbReference>
<dbReference type="Proteomes" id="UP000195755">
    <property type="component" value="Chromosome"/>
</dbReference>
<reference evidence="5 6" key="1">
    <citation type="submission" date="2017-06" db="EMBL/GenBank/DDBJ databases">
        <title>Streptomyces albireticuli Genome sequencing and assembly.</title>
        <authorList>
            <person name="Wang Y."/>
            <person name="Du B."/>
            <person name="Ding Y."/>
            <person name="Liu H."/>
            <person name="Hou Q."/>
            <person name="Liu K."/>
            <person name="Yao L."/>
            <person name="Wang C."/>
        </authorList>
    </citation>
    <scope>NUCLEOTIDE SEQUENCE [LARGE SCALE GENOMIC DNA]</scope>
    <source>
        <strain evidence="5 6">MDJK11</strain>
    </source>
</reference>
<organism evidence="5 6">
    <name type="scientific">Streptomyces albireticuli</name>
    <dbReference type="NCBI Taxonomy" id="1940"/>
    <lineage>
        <taxon>Bacteria</taxon>
        <taxon>Bacillati</taxon>
        <taxon>Actinomycetota</taxon>
        <taxon>Actinomycetes</taxon>
        <taxon>Kitasatosporales</taxon>
        <taxon>Streptomycetaceae</taxon>
        <taxon>Streptomyces</taxon>
    </lineage>
</organism>
<proteinExistence type="inferred from homology"/>
<dbReference type="NCBIfam" id="TIGR02423">
    <property type="entry name" value="protocat_alph"/>
    <property type="match status" value="1"/>
</dbReference>
<accession>A0A1Z2KYQ5</accession>
<dbReference type="Gene3D" id="2.60.130.10">
    <property type="entry name" value="Aromatic compound dioxygenase"/>
    <property type="match status" value="1"/>
</dbReference>
<dbReference type="Pfam" id="PF00775">
    <property type="entry name" value="Dioxygenase_C"/>
    <property type="match status" value="1"/>
</dbReference>
<dbReference type="SUPFAM" id="SSF49482">
    <property type="entry name" value="Aromatic compound dioxygenase"/>
    <property type="match status" value="1"/>
</dbReference>
<gene>
    <name evidence="5" type="primary">pcaG</name>
    <name evidence="5" type="ORF">SMD11_1524</name>
</gene>
<dbReference type="PANTHER" id="PTHR33711:SF9">
    <property type="entry name" value="PROTOCATECHUATE 3,4-DIOXYGENASE ALPHA CHAIN"/>
    <property type="match status" value="1"/>
</dbReference>
<evidence type="ECO:0000313" key="6">
    <source>
        <dbReference type="Proteomes" id="UP000195755"/>
    </source>
</evidence>
<keyword evidence="2 5" id="KW-0223">Dioxygenase</keyword>
<protein>
    <submittedName>
        <fullName evidence="5">Protocatechuate 3,4-dioxygenase</fullName>
    </submittedName>
</protein>
<evidence type="ECO:0000256" key="1">
    <source>
        <dbReference type="ARBA" id="ARBA00007825"/>
    </source>
</evidence>
<dbReference type="GO" id="GO:0008199">
    <property type="term" value="F:ferric iron binding"/>
    <property type="evidence" value="ECO:0007669"/>
    <property type="project" value="InterPro"/>
</dbReference>
<dbReference type="InterPro" id="IPR050770">
    <property type="entry name" value="Intradiol_RC_Dioxygenase"/>
</dbReference>
<dbReference type="OrthoDB" id="4417174at2"/>
<dbReference type="GO" id="GO:0018578">
    <property type="term" value="F:protocatechuate 3,4-dioxygenase activity"/>
    <property type="evidence" value="ECO:0007669"/>
    <property type="project" value="InterPro"/>
</dbReference>
<name>A0A1Z2KYQ5_9ACTN</name>
<evidence type="ECO:0000313" key="5">
    <source>
        <dbReference type="EMBL" id="ARZ67185.1"/>
    </source>
</evidence>
<dbReference type="InterPro" id="IPR000627">
    <property type="entry name" value="Intradiol_dOase_C"/>
</dbReference>
<dbReference type="InterPro" id="IPR015889">
    <property type="entry name" value="Intradiol_dOase_core"/>
</dbReference>
<keyword evidence="3" id="KW-0560">Oxidoreductase</keyword>
<evidence type="ECO:0000256" key="3">
    <source>
        <dbReference type="ARBA" id="ARBA00023002"/>
    </source>
</evidence>
<dbReference type="KEGG" id="salj:SMD11_1524"/>
<dbReference type="AlphaFoldDB" id="A0A1Z2KYQ5"/>
<sequence>MTRDITPAQTVGPFHGHALPFAGGGAPAPVGHPQTVTVHGVVQDGAGEPVPDALLEFWQAGPDGSAPAVPGSLRRDGLGFTGFARVTTGRDGHYLLRTLPPGGAPYLAVCLFARGLPHHLFTRLYFTLPGHDPLLAALPADRRLTLLAAPDPGHHRAYRFDIRLQGDRETVFLDFAEPPSRHGSRHEATPGDA</sequence>